<dbReference type="PANTHER" id="PTHR48018">
    <property type="entry name" value="OLFACTORY RECEPTOR"/>
    <property type="match status" value="1"/>
</dbReference>
<feature type="domain" description="G-protein coupled receptors family 1 profile" evidence="11">
    <location>
        <begin position="40"/>
        <end position="289"/>
    </location>
</feature>
<evidence type="ECO:0000313" key="12">
    <source>
        <dbReference type="Proteomes" id="UP001652624"/>
    </source>
</evidence>
<keyword evidence="5 9" id="KW-0297">G-protein coupled receptor</keyword>
<proteinExistence type="inferred from homology"/>
<feature type="transmembrane region" description="Helical" evidence="10">
    <location>
        <begin position="26"/>
        <end position="47"/>
    </location>
</feature>
<evidence type="ECO:0000256" key="4">
    <source>
        <dbReference type="ARBA" id="ARBA00022989"/>
    </source>
</evidence>
<organism evidence="12 13">
    <name type="scientific">Erinaceus europaeus</name>
    <name type="common">Western European hedgehog</name>
    <dbReference type="NCBI Taxonomy" id="9365"/>
    <lineage>
        <taxon>Eukaryota</taxon>
        <taxon>Metazoa</taxon>
        <taxon>Chordata</taxon>
        <taxon>Craniata</taxon>
        <taxon>Vertebrata</taxon>
        <taxon>Euteleostomi</taxon>
        <taxon>Mammalia</taxon>
        <taxon>Eutheria</taxon>
        <taxon>Laurasiatheria</taxon>
        <taxon>Eulipotyphla</taxon>
        <taxon>Erinaceidae</taxon>
        <taxon>Erinaceinae</taxon>
        <taxon>Erinaceus</taxon>
    </lineage>
</organism>
<comment type="subcellular location">
    <subcellularLocation>
        <location evidence="10">Cell membrane</location>
        <topology evidence="10">Multi-pass membrane protein</topology>
    </subcellularLocation>
    <subcellularLocation>
        <location evidence="2">Membrane</location>
        <topology evidence="2">Multi-pass membrane protein</topology>
    </subcellularLocation>
</comment>
<keyword evidence="10" id="KW-0716">Sensory transduction</keyword>
<protein>
    <recommendedName>
        <fullName evidence="10">Olfactory receptor</fullName>
    </recommendedName>
</protein>
<dbReference type="SUPFAM" id="SSF81321">
    <property type="entry name" value="Family A G protein-coupled receptor-like"/>
    <property type="match status" value="1"/>
</dbReference>
<keyword evidence="6 10" id="KW-0472">Membrane</keyword>
<evidence type="ECO:0000256" key="6">
    <source>
        <dbReference type="ARBA" id="ARBA00023136"/>
    </source>
</evidence>
<accession>A0A1S3A5X1</accession>
<comment type="similarity">
    <text evidence="9">Belongs to the G-protein coupled receptor 1 family.</text>
</comment>
<dbReference type="GO" id="GO:0004984">
    <property type="term" value="F:olfactory receptor activity"/>
    <property type="evidence" value="ECO:0007669"/>
    <property type="project" value="InterPro"/>
</dbReference>
<keyword evidence="10" id="KW-0552">Olfaction</keyword>
<evidence type="ECO:0000256" key="3">
    <source>
        <dbReference type="ARBA" id="ARBA00022692"/>
    </source>
</evidence>
<feature type="transmembrane region" description="Helical" evidence="10">
    <location>
        <begin position="97"/>
        <end position="117"/>
    </location>
</feature>
<evidence type="ECO:0000313" key="13">
    <source>
        <dbReference type="RefSeq" id="XP_007529886.3"/>
    </source>
</evidence>
<feature type="transmembrane region" description="Helical" evidence="10">
    <location>
        <begin position="236"/>
        <end position="260"/>
    </location>
</feature>
<evidence type="ECO:0000256" key="1">
    <source>
        <dbReference type="ARBA" id="ARBA00003929"/>
    </source>
</evidence>
<dbReference type="Gene3D" id="1.20.1070.10">
    <property type="entry name" value="Rhodopsin 7-helix transmembrane proteins"/>
    <property type="match status" value="1"/>
</dbReference>
<dbReference type="Pfam" id="PF13853">
    <property type="entry name" value="7tm_4"/>
    <property type="match status" value="1"/>
</dbReference>
<name>A0A1S3A5X1_ERIEU</name>
<keyword evidence="7 9" id="KW-0675">Receptor</keyword>
<keyword evidence="3 9" id="KW-0812">Transmembrane</keyword>
<dbReference type="AlphaFoldDB" id="A0A1S3A5X1"/>
<dbReference type="Proteomes" id="UP001652624">
    <property type="component" value="Chromosome 14"/>
</dbReference>
<keyword evidence="12" id="KW-1185">Reference proteome</keyword>
<dbReference type="eggNOG" id="ENOG502RU05">
    <property type="taxonomic scope" value="Eukaryota"/>
</dbReference>
<sequence>MEANKTLVTEFVLTGLTDFPYLQVPLFLVFLLIYLITLVGNLGLIYLIWKDPHLCTPMYLSLGSLAFADACSSSSVTPKMLMNFLSKNHMISLAECITQFYFFASSANTECFLLVVMAYDRYVAICNPLLYPVVMSTISCIQLLGISYAIGFLHPMMHVGLLFRLTFCKSNVIHYFYCEILQLFKISCTDPGVNMLLIFIFSVFIQSFTFITIVISYSYVLFAILKKKSEKGRSKAFSTCSAHLLSVSLFYGTLFFMYVRPGSGSTEYQDKMYSLFYTIIIPMLNPFIYSLRNKEVIGALRRVIN</sequence>
<dbReference type="GO" id="GO:0005886">
    <property type="term" value="C:plasma membrane"/>
    <property type="evidence" value="ECO:0007669"/>
    <property type="project" value="UniProtKB-SubCell"/>
</dbReference>
<evidence type="ECO:0000259" key="11">
    <source>
        <dbReference type="PROSITE" id="PS50262"/>
    </source>
</evidence>
<evidence type="ECO:0000256" key="10">
    <source>
        <dbReference type="RuleBase" id="RU363047"/>
    </source>
</evidence>
<dbReference type="InParanoid" id="A0A1S3A5X1"/>
<feature type="transmembrane region" description="Helical" evidence="10">
    <location>
        <begin position="196"/>
        <end position="224"/>
    </location>
</feature>
<gene>
    <name evidence="13" type="primary">LOC103119520</name>
</gene>
<reference evidence="13" key="1">
    <citation type="submission" date="2025-08" db="UniProtKB">
        <authorList>
            <consortium name="RefSeq"/>
        </authorList>
    </citation>
    <scope>IDENTIFICATION</scope>
</reference>
<dbReference type="OrthoDB" id="9615015at2759"/>
<dbReference type="PRINTS" id="PR00245">
    <property type="entry name" value="OLFACTORYR"/>
</dbReference>
<keyword evidence="4 10" id="KW-1133">Transmembrane helix</keyword>
<keyword evidence="8 9" id="KW-0807">Transducer</keyword>
<dbReference type="InterPro" id="IPR000276">
    <property type="entry name" value="GPCR_Rhodpsn"/>
</dbReference>
<dbReference type="InterPro" id="IPR000725">
    <property type="entry name" value="Olfact_rcpt"/>
</dbReference>
<feature type="transmembrane region" description="Helical" evidence="10">
    <location>
        <begin position="129"/>
        <end position="153"/>
    </location>
</feature>
<evidence type="ECO:0000256" key="9">
    <source>
        <dbReference type="RuleBase" id="RU000688"/>
    </source>
</evidence>
<dbReference type="GO" id="GO:0004930">
    <property type="term" value="F:G protein-coupled receptor activity"/>
    <property type="evidence" value="ECO:0007669"/>
    <property type="project" value="UniProtKB-KW"/>
</dbReference>
<dbReference type="PROSITE" id="PS50262">
    <property type="entry name" value="G_PROTEIN_RECEP_F1_2"/>
    <property type="match status" value="1"/>
</dbReference>
<comment type="function">
    <text evidence="1">Putative odorant or sperm cell receptor.</text>
</comment>
<dbReference type="PRINTS" id="PR00237">
    <property type="entry name" value="GPCRRHODOPSN"/>
</dbReference>
<evidence type="ECO:0000256" key="8">
    <source>
        <dbReference type="ARBA" id="ARBA00023224"/>
    </source>
</evidence>
<evidence type="ECO:0000256" key="5">
    <source>
        <dbReference type="ARBA" id="ARBA00023040"/>
    </source>
</evidence>
<dbReference type="PROSITE" id="PS00237">
    <property type="entry name" value="G_PROTEIN_RECEP_F1_1"/>
    <property type="match status" value="1"/>
</dbReference>
<feature type="transmembrane region" description="Helical" evidence="10">
    <location>
        <begin position="272"/>
        <end position="291"/>
    </location>
</feature>
<dbReference type="RefSeq" id="XP_007529886.3">
    <property type="nucleotide sequence ID" value="XM_007529824.3"/>
</dbReference>
<keyword evidence="10" id="KW-1003">Cell membrane</keyword>
<dbReference type="GeneID" id="103119520"/>
<evidence type="ECO:0000256" key="7">
    <source>
        <dbReference type="ARBA" id="ARBA00023170"/>
    </source>
</evidence>
<evidence type="ECO:0000256" key="2">
    <source>
        <dbReference type="ARBA" id="ARBA00004141"/>
    </source>
</evidence>
<dbReference type="InterPro" id="IPR017452">
    <property type="entry name" value="GPCR_Rhodpsn_7TM"/>
</dbReference>